<keyword evidence="2" id="KW-1133">Transmembrane helix</keyword>
<name>A0AA39UQE9_9AGAR</name>
<evidence type="ECO:0000313" key="3">
    <source>
        <dbReference type="EMBL" id="KAK0498927.1"/>
    </source>
</evidence>
<gene>
    <name evidence="3" type="ORF">EDD18DRAFT_1350359</name>
</gene>
<feature type="transmembrane region" description="Helical" evidence="2">
    <location>
        <begin position="63"/>
        <end position="84"/>
    </location>
</feature>
<comment type="caution">
    <text evidence="3">The sequence shown here is derived from an EMBL/GenBank/DDBJ whole genome shotgun (WGS) entry which is preliminary data.</text>
</comment>
<feature type="transmembrane region" description="Helical" evidence="2">
    <location>
        <begin position="299"/>
        <end position="319"/>
    </location>
</feature>
<keyword evidence="4" id="KW-1185">Reference proteome</keyword>
<evidence type="ECO:0000313" key="4">
    <source>
        <dbReference type="Proteomes" id="UP001175228"/>
    </source>
</evidence>
<dbReference type="AlphaFoldDB" id="A0AA39UQE9"/>
<feature type="compositionally biased region" description="Basic and acidic residues" evidence="1">
    <location>
        <begin position="361"/>
        <end position="372"/>
    </location>
</feature>
<keyword evidence="2" id="KW-0472">Membrane</keyword>
<feature type="region of interest" description="Disordered" evidence="1">
    <location>
        <begin position="361"/>
        <end position="391"/>
    </location>
</feature>
<evidence type="ECO:0000256" key="2">
    <source>
        <dbReference type="SAM" id="Phobius"/>
    </source>
</evidence>
<sequence>MALLYQPKSTDFVMIYVYGRYSLVGLLGNVALGIVIIVIMDTATDCDQLQTSSMALTDQEASIIALFVESAFWGIFMVTFGQCLRALLWSNMGFKPYSQLDRSMVAICIAMPIFATVNLSLNVLRAVESVGPSGISEQFTNLGSATETVKFICVNVQTLIADAMLTYRCWIIYSKSWAILLMPGILWLGVLVTAILNIIVLHSIHSESLTVAKSLRPIVTSFWSISIALNIIATLLIVFRIYRVDRSNADFSIATRSTSRSRRYTRLQQIMRIIIESGALYTSVAITTCATYVSGSQGVYVTSAIEMQTVGIAFNLIIIRTSRAGRDAYATKTSTQSHSIPLHFRRVPPKDSDTIEVSVNRRVEDDSDRSKVDSTMISSQSHSNGDIPDFDIKAMMDEGVRN</sequence>
<feature type="transmembrane region" description="Helical" evidence="2">
    <location>
        <begin position="221"/>
        <end position="242"/>
    </location>
</feature>
<reference evidence="3" key="1">
    <citation type="submission" date="2023-06" db="EMBL/GenBank/DDBJ databases">
        <authorList>
            <consortium name="Lawrence Berkeley National Laboratory"/>
            <person name="Ahrendt S."/>
            <person name="Sahu N."/>
            <person name="Indic B."/>
            <person name="Wong-Bajracharya J."/>
            <person name="Merenyi Z."/>
            <person name="Ke H.-M."/>
            <person name="Monk M."/>
            <person name="Kocsube S."/>
            <person name="Drula E."/>
            <person name="Lipzen A."/>
            <person name="Balint B."/>
            <person name="Henrissat B."/>
            <person name="Andreopoulos B."/>
            <person name="Martin F.M."/>
            <person name="Harder C.B."/>
            <person name="Rigling D."/>
            <person name="Ford K.L."/>
            <person name="Foster G.D."/>
            <person name="Pangilinan J."/>
            <person name="Papanicolaou A."/>
            <person name="Barry K."/>
            <person name="LaButti K."/>
            <person name="Viragh M."/>
            <person name="Koriabine M."/>
            <person name="Yan M."/>
            <person name="Riley R."/>
            <person name="Champramary S."/>
            <person name="Plett K.L."/>
            <person name="Tsai I.J."/>
            <person name="Slot J."/>
            <person name="Sipos G."/>
            <person name="Plett J."/>
            <person name="Nagy L.G."/>
            <person name="Grigoriev I.V."/>
        </authorList>
    </citation>
    <scope>NUCLEOTIDE SEQUENCE</scope>
    <source>
        <strain evidence="3">HWK02</strain>
    </source>
</reference>
<feature type="transmembrane region" description="Helical" evidence="2">
    <location>
        <begin position="21"/>
        <end position="43"/>
    </location>
</feature>
<dbReference type="EMBL" id="JAUEPU010000010">
    <property type="protein sequence ID" value="KAK0498927.1"/>
    <property type="molecule type" value="Genomic_DNA"/>
</dbReference>
<keyword evidence="2" id="KW-0812">Transmembrane</keyword>
<feature type="transmembrane region" description="Helical" evidence="2">
    <location>
        <begin position="270"/>
        <end position="293"/>
    </location>
</feature>
<dbReference type="Proteomes" id="UP001175228">
    <property type="component" value="Unassembled WGS sequence"/>
</dbReference>
<feature type="compositionally biased region" description="Polar residues" evidence="1">
    <location>
        <begin position="373"/>
        <end position="384"/>
    </location>
</feature>
<protein>
    <submittedName>
        <fullName evidence="3">Uncharacterized protein</fullName>
    </submittedName>
</protein>
<organism evidence="3 4">
    <name type="scientific">Armillaria luteobubalina</name>
    <dbReference type="NCBI Taxonomy" id="153913"/>
    <lineage>
        <taxon>Eukaryota</taxon>
        <taxon>Fungi</taxon>
        <taxon>Dikarya</taxon>
        <taxon>Basidiomycota</taxon>
        <taxon>Agaricomycotina</taxon>
        <taxon>Agaricomycetes</taxon>
        <taxon>Agaricomycetidae</taxon>
        <taxon>Agaricales</taxon>
        <taxon>Marasmiineae</taxon>
        <taxon>Physalacriaceae</taxon>
        <taxon>Armillaria</taxon>
    </lineage>
</organism>
<feature type="transmembrane region" description="Helical" evidence="2">
    <location>
        <begin position="179"/>
        <end position="201"/>
    </location>
</feature>
<accession>A0AA39UQE9</accession>
<evidence type="ECO:0000256" key="1">
    <source>
        <dbReference type="SAM" id="MobiDB-lite"/>
    </source>
</evidence>
<proteinExistence type="predicted"/>